<gene>
    <name evidence="2" type="ORF">CC1G_14203</name>
</gene>
<proteinExistence type="predicted"/>
<feature type="region of interest" description="Disordered" evidence="1">
    <location>
        <begin position="1032"/>
        <end position="1153"/>
    </location>
</feature>
<feature type="compositionally biased region" description="Polar residues" evidence="1">
    <location>
        <begin position="1066"/>
        <end position="1079"/>
    </location>
</feature>
<comment type="caution">
    <text evidence="2">The sequence shown here is derived from an EMBL/GenBank/DDBJ whole genome shotgun (WGS) entry which is preliminary data.</text>
</comment>
<dbReference type="KEGG" id="cci:CC1G_14203"/>
<dbReference type="OrthoDB" id="20828at2759"/>
<dbReference type="OMA" id="FEYIGPS"/>
<dbReference type="AlphaFoldDB" id="D6RLN2"/>
<dbReference type="HOGENOM" id="CLU_003154_0_0_1"/>
<dbReference type="STRING" id="240176.D6RLN2"/>
<dbReference type="RefSeq" id="XP_002911670.1">
    <property type="nucleotide sequence ID" value="XM_002911624.1"/>
</dbReference>
<dbReference type="GeneID" id="9379579"/>
<dbReference type="eggNOG" id="KOG4522">
    <property type="taxonomic scope" value="Eukaryota"/>
</dbReference>
<dbReference type="VEuPathDB" id="FungiDB:CC1G_14203"/>
<evidence type="ECO:0000313" key="3">
    <source>
        <dbReference type="Proteomes" id="UP000001861"/>
    </source>
</evidence>
<dbReference type="Proteomes" id="UP000001861">
    <property type="component" value="Unassembled WGS sequence"/>
</dbReference>
<dbReference type="EMBL" id="AACS02000003">
    <property type="protein sequence ID" value="EFI28176.1"/>
    <property type="molecule type" value="Genomic_DNA"/>
</dbReference>
<reference evidence="2 3" key="1">
    <citation type="journal article" date="2010" name="Proc. Natl. Acad. Sci. U.S.A.">
        <title>Insights into evolution of multicellular fungi from the assembled chromosomes of the mushroom Coprinopsis cinerea (Coprinus cinereus).</title>
        <authorList>
            <person name="Stajich J.E."/>
            <person name="Wilke S.K."/>
            <person name="Ahren D."/>
            <person name="Au C.H."/>
            <person name="Birren B.W."/>
            <person name="Borodovsky M."/>
            <person name="Burns C."/>
            <person name="Canback B."/>
            <person name="Casselton L.A."/>
            <person name="Cheng C.K."/>
            <person name="Deng J."/>
            <person name="Dietrich F.S."/>
            <person name="Fargo D.C."/>
            <person name="Farman M.L."/>
            <person name="Gathman A.C."/>
            <person name="Goldberg J."/>
            <person name="Guigo R."/>
            <person name="Hoegger P.J."/>
            <person name="Hooker J.B."/>
            <person name="Huggins A."/>
            <person name="James T.Y."/>
            <person name="Kamada T."/>
            <person name="Kilaru S."/>
            <person name="Kodira C."/>
            <person name="Kues U."/>
            <person name="Kupfer D."/>
            <person name="Kwan H.S."/>
            <person name="Lomsadze A."/>
            <person name="Li W."/>
            <person name="Lilly W.W."/>
            <person name="Ma L.J."/>
            <person name="Mackey A.J."/>
            <person name="Manning G."/>
            <person name="Martin F."/>
            <person name="Muraguchi H."/>
            <person name="Natvig D.O."/>
            <person name="Palmerini H."/>
            <person name="Ramesh M.A."/>
            <person name="Rehmeyer C.J."/>
            <person name="Roe B.A."/>
            <person name="Shenoy N."/>
            <person name="Stanke M."/>
            <person name="Ter-Hovhannisyan V."/>
            <person name="Tunlid A."/>
            <person name="Velagapudi R."/>
            <person name="Vision T.J."/>
            <person name="Zeng Q."/>
            <person name="Zolan M.E."/>
            <person name="Pukkila P.J."/>
        </authorList>
    </citation>
    <scope>NUCLEOTIDE SEQUENCE [LARGE SCALE GENOMIC DNA]</scope>
    <source>
        <strain evidence="3">Okayama-7 / 130 / ATCC MYA-4618 / FGSC 9003</strain>
    </source>
</reference>
<keyword evidence="3" id="KW-1185">Reference proteome</keyword>
<protein>
    <submittedName>
        <fullName evidence="2">Uncharacterized protein</fullName>
    </submittedName>
</protein>
<dbReference type="InParanoid" id="D6RLN2"/>
<sequence length="1153" mass="129071">MIMANNLLDAPPQSRDRLLDGSTQQLQEALRCNIADVRKRNEALSFRNSPAKVLFHRKSFANPVSVQFLNSLSRESQLSTVSYFDHDGTGSSFAEKLDMLLTWSVTPLQYGDHRPLAVVTLLQHWCNRASERATRRGSQHPHAILQDHLFTWLDTSEVAGEVGNIQTVALLYGKLVKLELFSYPNYIQRLIARGEPGLSYSEPNPSRHRHFLSWIPLFNSTPSLIYQRKVTLYGVRARETPEDRIEKEIRREIRSILPELFGNSTPKQWASTAALLNDCSSLMAASRYEQALHPVTQHPDQVPPVLPEVYALARDPNPEAPSTLANSLWIKYRTSQDWAAKVWENTLSALSNVVASNPTGQDLEAIGLRYASFLMKVDQHLPTGLDGYICRWLETAGRNEMPFLQPQAWALLESLLLFLIIQGALKTTTVLAGLVYPAWQLVASSTINVDSPLIAYLTSARVLFQKLLLQDTASRDGTFPRDIFDIQKLRTRRRTVYYEPHFSKLVEMIPLLIYIESMEQLPQELRAELSTLRRHLCQDRRFRQGAYRNLDVIREAFETSPYLMDTSVESLRKEAVAGLRMILWDSTEDGDIDDWPEVSSLLSPWKLVATTIQMQFQVKQLGRALGQENTHAFASSNLDKLTLMLFQHTKTAEEAYYVGEMAKGADPTVATKFIKAGLKFMKDMLSDSQGDENCFATSLMRLGELLRILIHVTAPFRDQSVNLLALDPALQEEFLRLLHSKITYLERSLTSEERSAQDHNHKSNLILLIRLLQFVLNFRDISWTLAMKEVGQSLATALFRLAMHFGSGSHIDETIFPILTDTLIFIYDGEGIATRLRPPRTNQRLEMAPDPKAPAYDPFKHYPDTPPSSLPADLPAQYRQQILTLIARNPIPSTIANLSTAHRDSQGHYSAGGPVINRPWEWVENLTPDLQGIEDERTLFQNKCTVKNSGSLSLETFAARMTGDSIVRNLAQDSVNMLHELRIFEDGLSEESIFARDFRETRTSVETDLDIALKQPLAGLETSAGSLQPVIAGKMEPPSRASPASSVVSRSSAAQGSGSSKRMQHSPGQMSRLSTSTISDAMDVDSTGPSGLGSRRGSTTKRKADSDDDEIQIIEGPTRPAPGKRVRAGKAPAGKTVGSKTTAGKTRASTRKR</sequence>
<evidence type="ECO:0000256" key="1">
    <source>
        <dbReference type="SAM" id="MobiDB-lite"/>
    </source>
</evidence>
<feature type="compositionally biased region" description="Low complexity" evidence="1">
    <location>
        <begin position="1038"/>
        <end position="1060"/>
    </location>
</feature>
<evidence type="ECO:0000313" key="2">
    <source>
        <dbReference type="EMBL" id="EFI28176.1"/>
    </source>
</evidence>
<name>D6RLN2_COPC7</name>
<organism evidence="2 3">
    <name type="scientific">Coprinopsis cinerea (strain Okayama-7 / 130 / ATCC MYA-4618 / FGSC 9003)</name>
    <name type="common">Inky cap fungus</name>
    <name type="synonym">Hormographiella aspergillata</name>
    <dbReference type="NCBI Taxonomy" id="240176"/>
    <lineage>
        <taxon>Eukaryota</taxon>
        <taxon>Fungi</taxon>
        <taxon>Dikarya</taxon>
        <taxon>Basidiomycota</taxon>
        <taxon>Agaricomycotina</taxon>
        <taxon>Agaricomycetes</taxon>
        <taxon>Agaricomycetidae</taxon>
        <taxon>Agaricales</taxon>
        <taxon>Agaricineae</taxon>
        <taxon>Psathyrellaceae</taxon>
        <taxon>Coprinopsis</taxon>
    </lineage>
</organism>
<accession>D6RLN2</accession>